<dbReference type="Proteomes" id="UP000799779">
    <property type="component" value="Unassembled WGS sequence"/>
</dbReference>
<keyword evidence="3" id="KW-1185">Reference proteome</keyword>
<evidence type="ECO:0000313" key="2">
    <source>
        <dbReference type="EMBL" id="KAF1995877.1"/>
    </source>
</evidence>
<protein>
    <submittedName>
        <fullName evidence="2">Uncharacterized protein</fullName>
    </submittedName>
</protein>
<feature type="region of interest" description="Disordered" evidence="1">
    <location>
        <begin position="34"/>
        <end position="53"/>
    </location>
</feature>
<accession>A0A6A5W3T1</accession>
<evidence type="ECO:0000313" key="3">
    <source>
        <dbReference type="Proteomes" id="UP000799779"/>
    </source>
</evidence>
<sequence length="173" mass="19141">MLAPVRVGNPRQAAFISRWCGGCCSPMEMEARRQRAEQEAVSHSEHGEHTTEIHDPIGEKQIKVIDEAVGQSNRSGLMDITRMIDVASERACPRCSSPGWLEERRPGAFALRLMSQRAECAAKNCLCGARLGTRAALILAARRTCAARKWRLISGLPVPVFPSPSQRFVFARK</sequence>
<evidence type="ECO:0000256" key="1">
    <source>
        <dbReference type="SAM" id="MobiDB-lite"/>
    </source>
</evidence>
<proteinExistence type="predicted"/>
<dbReference type="AlphaFoldDB" id="A0A6A5W3T1"/>
<name>A0A6A5W3T1_9PLEO</name>
<reference evidence="2" key="1">
    <citation type="journal article" date="2020" name="Stud. Mycol.">
        <title>101 Dothideomycetes genomes: a test case for predicting lifestyles and emergence of pathogens.</title>
        <authorList>
            <person name="Haridas S."/>
            <person name="Albert R."/>
            <person name="Binder M."/>
            <person name="Bloem J."/>
            <person name="Labutti K."/>
            <person name="Salamov A."/>
            <person name="Andreopoulos B."/>
            <person name="Baker S."/>
            <person name="Barry K."/>
            <person name="Bills G."/>
            <person name="Bluhm B."/>
            <person name="Cannon C."/>
            <person name="Castanera R."/>
            <person name="Culley D."/>
            <person name="Daum C."/>
            <person name="Ezra D."/>
            <person name="Gonzalez J."/>
            <person name="Henrissat B."/>
            <person name="Kuo A."/>
            <person name="Liang C."/>
            <person name="Lipzen A."/>
            <person name="Lutzoni F."/>
            <person name="Magnuson J."/>
            <person name="Mondo S."/>
            <person name="Nolan M."/>
            <person name="Ohm R."/>
            <person name="Pangilinan J."/>
            <person name="Park H.-J."/>
            <person name="Ramirez L."/>
            <person name="Alfaro M."/>
            <person name="Sun H."/>
            <person name="Tritt A."/>
            <person name="Yoshinaga Y."/>
            <person name="Zwiers L.-H."/>
            <person name="Turgeon B."/>
            <person name="Goodwin S."/>
            <person name="Spatafora J."/>
            <person name="Crous P."/>
            <person name="Grigoriev I."/>
        </authorList>
    </citation>
    <scope>NUCLEOTIDE SEQUENCE</scope>
    <source>
        <strain evidence="2">CBS 123094</strain>
    </source>
</reference>
<organism evidence="2 3">
    <name type="scientific">Amniculicola lignicola CBS 123094</name>
    <dbReference type="NCBI Taxonomy" id="1392246"/>
    <lineage>
        <taxon>Eukaryota</taxon>
        <taxon>Fungi</taxon>
        <taxon>Dikarya</taxon>
        <taxon>Ascomycota</taxon>
        <taxon>Pezizomycotina</taxon>
        <taxon>Dothideomycetes</taxon>
        <taxon>Pleosporomycetidae</taxon>
        <taxon>Pleosporales</taxon>
        <taxon>Amniculicolaceae</taxon>
        <taxon>Amniculicola</taxon>
    </lineage>
</organism>
<gene>
    <name evidence="2" type="ORF">P154DRAFT_580408</name>
</gene>
<dbReference type="EMBL" id="ML977632">
    <property type="protein sequence ID" value="KAF1995877.1"/>
    <property type="molecule type" value="Genomic_DNA"/>
</dbReference>